<dbReference type="AlphaFoldDB" id="A0AAD5EF10"/>
<evidence type="ECO:0000256" key="1">
    <source>
        <dbReference type="ARBA" id="ARBA00004308"/>
    </source>
</evidence>
<dbReference type="Proteomes" id="UP001206595">
    <property type="component" value="Unassembled WGS sequence"/>
</dbReference>
<keyword evidence="2" id="KW-0812">Transmembrane</keyword>
<organism evidence="7 8">
    <name type="scientific">Umbelopsis ramanniana AG</name>
    <dbReference type="NCBI Taxonomy" id="1314678"/>
    <lineage>
        <taxon>Eukaryota</taxon>
        <taxon>Fungi</taxon>
        <taxon>Fungi incertae sedis</taxon>
        <taxon>Mucoromycota</taxon>
        <taxon>Mucoromycotina</taxon>
        <taxon>Umbelopsidomycetes</taxon>
        <taxon>Umbelopsidales</taxon>
        <taxon>Umbelopsidaceae</taxon>
        <taxon>Umbelopsis</taxon>
    </lineage>
</organism>
<evidence type="ECO:0000256" key="4">
    <source>
        <dbReference type="ARBA" id="ARBA00023136"/>
    </source>
</evidence>
<evidence type="ECO:0000256" key="2">
    <source>
        <dbReference type="ARBA" id="ARBA00022692"/>
    </source>
</evidence>
<comment type="caution">
    <text evidence="7">The sequence shown here is derived from an EMBL/GenBank/DDBJ whole genome shotgun (WGS) entry which is preliminary data.</text>
</comment>
<comment type="subcellular location">
    <subcellularLocation>
        <location evidence="1">Endomembrane system</location>
    </subcellularLocation>
</comment>
<dbReference type="InterPro" id="IPR026859">
    <property type="entry name" value="Myosin-bd"/>
</dbReference>
<feature type="domain" description="Myosin-binding" evidence="6">
    <location>
        <begin position="139"/>
        <end position="414"/>
    </location>
</feature>
<evidence type="ECO:0000256" key="5">
    <source>
        <dbReference type="SAM" id="MobiDB-lite"/>
    </source>
</evidence>
<dbReference type="GeneID" id="75912596"/>
<protein>
    <recommendedName>
        <fullName evidence="6">Myosin-binding domain-containing protein</fullName>
    </recommendedName>
</protein>
<evidence type="ECO:0000313" key="8">
    <source>
        <dbReference type="Proteomes" id="UP001206595"/>
    </source>
</evidence>
<proteinExistence type="predicted"/>
<evidence type="ECO:0000259" key="6">
    <source>
        <dbReference type="Pfam" id="PF12632"/>
    </source>
</evidence>
<sequence>MHDFVVYEDSPFAEYLQEIDVSEDMVASVSTGTPTTMYDKIRTLANDYWDSHSLIKDFISTRLPRAAEIAFTEEFKYLIVTSSLLNDNVSVRSKSVIRMNEPSTSSMSEHVERWNAAAYGFGVLVMVGANRTFANHLPNMRRTLHTTITSSLSAAATFMIYRNMKRQSLRQCHAITLKSLSHLIKQCRVLDSRINRVLNMIQEIELVSRGYRITTPLAPISRIEQNSKHRRCQEARKKLYILLNRAIFKFNCSIANVAPIVDTSTMLHLYDLYNAHPQLDPSSQSGPEISMMQVEDASKLSLEFLKQTCLAMHIRRREFLIQILALRILNMGKSPSDSVYRQEWIQVQKEISHLAQEVENIALESTDILNDMLYSGDSEETNQTSKVTKQQGDADVFIQRLSSLQQQLRTLQAKMYLCHEDAQKFEKDDSGDRNAQLTQQFMSMSQDFELMMKEWQQGQEALRLMLQPIDTQSEAAEKTDERPLKELEILERKTDEGKLGGPVIGSEEQFDLPHASRAQVFETVAELVNTEKARSKLSRAQRIAQAKEQREVDARAKEDKADSQKMVYELKDVLGRRLADLEMDNE</sequence>
<feature type="compositionally biased region" description="Basic and acidic residues" evidence="5">
    <location>
        <begin position="545"/>
        <end position="562"/>
    </location>
</feature>
<reference evidence="7" key="1">
    <citation type="submission" date="2021-06" db="EMBL/GenBank/DDBJ databases">
        <authorList>
            <consortium name="DOE Joint Genome Institute"/>
            <person name="Mondo S.J."/>
            <person name="Amses K.R."/>
            <person name="Simmons D.R."/>
            <person name="Longcore J.E."/>
            <person name="Seto K."/>
            <person name="Alves G.H."/>
            <person name="Bonds A.E."/>
            <person name="Quandt C.A."/>
            <person name="Davis W.J."/>
            <person name="Chang Y."/>
            <person name="Letcher P.M."/>
            <person name="Powell M.J."/>
            <person name="Kuo A."/>
            <person name="Labutti K."/>
            <person name="Pangilinan J."/>
            <person name="Andreopoulos W."/>
            <person name="Tritt A."/>
            <person name="Riley R."/>
            <person name="Hundley H."/>
            <person name="Johnson J."/>
            <person name="Lipzen A."/>
            <person name="Barry K."/>
            <person name="Berbee M.L."/>
            <person name="Buchler N.E."/>
            <person name="Grigoriev I.V."/>
            <person name="Spatafora J.W."/>
            <person name="Stajich J.E."/>
            <person name="James T.Y."/>
        </authorList>
    </citation>
    <scope>NUCLEOTIDE SEQUENCE</scope>
    <source>
        <strain evidence="7">AG</strain>
    </source>
</reference>
<dbReference type="Pfam" id="PF12632">
    <property type="entry name" value="Vezatin"/>
    <property type="match status" value="1"/>
</dbReference>
<keyword evidence="4" id="KW-0472">Membrane</keyword>
<name>A0AAD5EF10_UMBRA</name>
<evidence type="ECO:0000256" key="3">
    <source>
        <dbReference type="ARBA" id="ARBA00022989"/>
    </source>
</evidence>
<feature type="region of interest" description="Disordered" evidence="5">
    <location>
        <begin position="539"/>
        <end position="562"/>
    </location>
</feature>
<gene>
    <name evidence="7" type="ORF">K450DRAFT_230423</name>
</gene>
<accession>A0AAD5EF10</accession>
<dbReference type="RefSeq" id="XP_051447023.1">
    <property type="nucleotide sequence ID" value="XM_051587249.1"/>
</dbReference>
<dbReference type="EMBL" id="MU620903">
    <property type="protein sequence ID" value="KAI8582019.1"/>
    <property type="molecule type" value="Genomic_DNA"/>
</dbReference>
<dbReference type="GO" id="GO:0012505">
    <property type="term" value="C:endomembrane system"/>
    <property type="evidence" value="ECO:0007669"/>
    <property type="project" value="UniProtKB-SubCell"/>
</dbReference>
<reference evidence="7" key="2">
    <citation type="journal article" date="2022" name="Proc. Natl. Acad. Sci. U.S.A.">
        <title>Diploid-dominant life cycles characterize the early evolution of Fungi.</title>
        <authorList>
            <person name="Amses K.R."/>
            <person name="Simmons D.R."/>
            <person name="Longcore J.E."/>
            <person name="Mondo S.J."/>
            <person name="Seto K."/>
            <person name="Jeronimo G.H."/>
            <person name="Bonds A.E."/>
            <person name="Quandt C.A."/>
            <person name="Davis W.J."/>
            <person name="Chang Y."/>
            <person name="Federici B.A."/>
            <person name="Kuo A."/>
            <person name="LaButti K."/>
            <person name="Pangilinan J."/>
            <person name="Andreopoulos W."/>
            <person name="Tritt A."/>
            <person name="Riley R."/>
            <person name="Hundley H."/>
            <person name="Johnson J."/>
            <person name="Lipzen A."/>
            <person name="Barry K."/>
            <person name="Lang B.F."/>
            <person name="Cuomo C.A."/>
            <person name="Buchler N.E."/>
            <person name="Grigoriev I.V."/>
            <person name="Spatafora J.W."/>
            <person name="Stajich J.E."/>
            <person name="James T.Y."/>
        </authorList>
    </citation>
    <scope>NUCLEOTIDE SEQUENCE</scope>
    <source>
        <strain evidence="7">AG</strain>
    </source>
</reference>
<keyword evidence="3" id="KW-1133">Transmembrane helix</keyword>
<keyword evidence="8" id="KW-1185">Reference proteome</keyword>
<dbReference type="GO" id="GO:0017022">
    <property type="term" value="F:myosin binding"/>
    <property type="evidence" value="ECO:0007669"/>
    <property type="project" value="InterPro"/>
</dbReference>
<evidence type="ECO:0000313" key="7">
    <source>
        <dbReference type="EMBL" id="KAI8582019.1"/>
    </source>
</evidence>